<reference evidence="1 2" key="1">
    <citation type="submission" date="2020-08" db="EMBL/GenBank/DDBJ databases">
        <title>Genomic Encyclopedia of Type Strains, Phase IV (KMG-IV): sequencing the most valuable type-strain genomes for metagenomic binning, comparative biology and taxonomic classification.</title>
        <authorList>
            <person name="Goeker M."/>
        </authorList>
    </citation>
    <scope>NUCLEOTIDE SEQUENCE [LARGE SCALE GENOMIC DNA]</scope>
    <source>
        <strain evidence="1 2">DSM 27163</strain>
    </source>
</reference>
<evidence type="ECO:0000313" key="1">
    <source>
        <dbReference type="EMBL" id="MBB5705774.1"/>
    </source>
</evidence>
<protein>
    <recommendedName>
        <fullName evidence="3">DUF937 domain-containing protein</fullName>
    </recommendedName>
</protein>
<name>A0A7W9B3T5_9SPHN</name>
<gene>
    <name evidence="1" type="ORF">FHR21_001107</name>
</gene>
<dbReference type="Proteomes" id="UP000537161">
    <property type="component" value="Unassembled WGS sequence"/>
</dbReference>
<keyword evidence="2" id="KW-1185">Reference proteome</keyword>
<evidence type="ECO:0000313" key="2">
    <source>
        <dbReference type="Proteomes" id="UP000537161"/>
    </source>
</evidence>
<proteinExistence type="predicted"/>
<organism evidence="1 2">
    <name type="scientific">Sphingopyxis panaciterrulae</name>
    <dbReference type="NCBI Taxonomy" id="462372"/>
    <lineage>
        <taxon>Bacteria</taxon>
        <taxon>Pseudomonadati</taxon>
        <taxon>Pseudomonadota</taxon>
        <taxon>Alphaproteobacteria</taxon>
        <taxon>Sphingomonadales</taxon>
        <taxon>Sphingomonadaceae</taxon>
        <taxon>Sphingopyxis</taxon>
    </lineage>
</organism>
<comment type="caution">
    <text evidence="1">The sequence shown here is derived from an EMBL/GenBank/DDBJ whole genome shotgun (WGS) entry which is preliminary data.</text>
</comment>
<dbReference type="InterPro" id="IPR009282">
    <property type="entry name" value="DUF937"/>
</dbReference>
<dbReference type="Pfam" id="PF06078">
    <property type="entry name" value="DUF937"/>
    <property type="match status" value="1"/>
</dbReference>
<evidence type="ECO:0008006" key="3">
    <source>
        <dbReference type="Google" id="ProtNLM"/>
    </source>
</evidence>
<sequence length="196" mass="18706">MNLTDILQQAGGIESMAKELGVSPGVAQQGADALLPAILGGFQKQAQGSGIEGLGGLIAGLGGSGLLDSVLGSQPTPVGQGNEILGQIFGSKDVSRTVAGHAATQSGLDAGLLKKMLPMLAMLVAGYMAKQGGQTAGGGAPAGGLGGMLGNVLGGLVGGGSAPAAGGLGGLGQLIDRNGDGNPLDDILGMAGKLRG</sequence>
<dbReference type="EMBL" id="JACIJH010000002">
    <property type="protein sequence ID" value="MBB5705774.1"/>
    <property type="molecule type" value="Genomic_DNA"/>
</dbReference>
<accession>A0A7W9B3T5</accession>
<dbReference type="AlphaFoldDB" id="A0A7W9B3T5"/>
<dbReference type="RefSeq" id="WP_184096122.1">
    <property type="nucleotide sequence ID" value="NZ_JACIJH010000002.1"/>
</dbReference>